<evidence type="ECO:0000256" key="2">
    <source>
        <dbReference type="ARBA" id="ARBA00022723"/>
    </source>
</evidence>
<dbReference type="EMBL" id="JBHSPF010000025">
    <property type="protein sequence ID" value="MFC5628667.1"/>
    <property type="molecule type" value="Genomic_DNA"/>
</dbReference>
<proteinExistence type="inferred from homology"/>
<dbReference type="PANTHER" id="PTHR42796:SF4">
    <property type="entry name" value="FUMARYLACETOACETATE HYDROLASE DOMAIN-CONTAINING PROTEIN 2A"/>
    <property type="match status" value="1"/>
</dbReference>
<evidence type="ECO:0000259" key="3">
    <source>
        <dbReference type="Pfam" id="PF01557"/>
    </source>
</evidence>
<evidence type="ECO:0000313" key="5">
    <source>
        <dbReference type="Proteomes" id="UP001596143"/>
    </source>
</evidence>
<protein>
    <submittedName>
        <fullName evidence="4">Fumarylacetoacetate hydrolase family protein</fullName>
    </submittedName>
</protein>
<organism evidence="4 5">
    <name type="scientific">Aliibacillus thermotolerans</name>
    <dbReference type="NCBI Taxonomy" id="1834418"/>
    <lineage>
        <taxon>Bacteria</taxon>
        <taxon>Bacillati</taxon>
        <taxon>Bacillota</taxon>
        <taxon>Bacilli</taxon>
        <taxon>Bacillales</taxon>
        <taxon>Bacillaceae</taxon>
        <taxon>Aliibacillus</taxon>
    </lineage>
</organism>
<dbReference type="InterPro" id="IPR011234">
    <property type="entry name" value="Fumarylacetoacetase-like_C"/>
</dbReference>
<dbReference type="InterPro" id="IPR036663">
    <property type="entry name" value="Fumarylacetoacetase_C_sf"/>
</dbReference>
<comment type="similarity">
    <text evidence="1">Belongs to the FAH family.</text>
</comment>
<keyword evidence="4" id="KW-0378">Hydrolase</keyword>
<keyword evidence="2" id="KW-0479">Metal-binding</keyword>
<evidence type="ECO:0000256" key="1">
    <source>
        <dbReference type="ARBA" id="ARBA00010211"/>
    </source>
</evidence>
<reference evidence="5" key="1">
    <citation type="journal article" date="2019" name="Int. J. Syst. Evol. Microbiol.">
        <title>The Global Catalogue of Microorganisms (GCM) 10K type strain sequencing project: providing services to taxonomists for standard genome sequencing and annotation.</title>
        <authorList>
            <consortium name="The Broad Institute Genomics Platform"/>
            <consortium name="The Broad Institute Genome Sequencing Center for Infectious Disease"/>
            <person name="Wu L."/>
            <person name="Ma J."/>
        </authorList>
    </citation>
    <scope>NUCLEOTIDE SEQUENCE [LARGE SCALE GENOMIC DNA]</scope>
    <source>
        <strain evidence="5">CGMCC 1.15790</strain>
    </source>
</reference>
<accession>A0ABW0U7B6</accession>
<dbReference type="PANTHER" id="PTHR42796">
    <property type="entry name" value="FUMARYLACETOACETATE HYDROLASE DOMAIN-CONTAINING PROTEIN 2A-RELATED"/>
    <property type="match status" value="1"/>
</dbReference>
<name>A0ABW0U7B6_9BACI</name>
<keyword evidence="5" id="KW-1185">Reference proteome</keyword>
<dbReference type="RefSeq" id="WP_270896086.1">
    <property type="nucleotide sequence ID" value="NZ_JBHSPF010000025.1"/>
</dbReference>
<dbReference type="GO" id="GO:0016787">
    <property type="term" value="F:hydrolase activity"/>
    <property type="evidence" value="ECO:0007669"/>
    <property type="project" value="UniProtKB-KW"/>
</dbReference>
<evidence type="ECO:0000313" key="4">
    <source>
        <dbReference type="EMBL" id="MFC5628667.1"/>
    </source>
</evidence>
<gene>
    <name evidence="4" type="ORF">ACFPTR_07120</name>
</gene>
<dbReference type="Pfam" id="PF01557">
    <property type="entry name" value="FAA_hydrolase"/>
    <property type="match status" value="1"/>
</dbReference>
<feature type="domain" description="Fumarylacetoacetase-like C-terminal" evidence="3">
    <location>
        <begin position="104"/>
        <end position="309"/>
    </location>
</feature>
<dbReference type="Gene3D" id="3.90.850.10">
    <property type="entry name" value="Fumarylacetoacetase-like, C-terminal domain"/>
    <property type="match status" value="1"/>
</dbReference>
<sequence>MKIVNYRVGNRVRIACQEGEQIIDLNGAYLSLLRKEGKIRAEQIAEAFIPADSVGFYQGGEESIELAKKAVDYMLTEASEEEKQAWVFQRSDVKIEAPVINPSKIICVGHNYRDHIKEMGREIPKYPVLFAKFANAIIGPEDDIPLFPNVEKLDYEAEFAFVVGKRARNVKEEDALDYVAGYTIVNDVSARDLQFRTLEWLQGKANDGSAPMGPWLVTKDEIPDPDALEMSLRVNGEERQRANTKNLVFNVNRMLSYVSEIMTLEPGDVILTGTPGGVGHARDPQTYLQDGDVVDIEISGIGKLENTVRKTDF</sequence>
<dbReference type="InterPro" id="IPR051121">
    <property type="entry name" value="FAH"/>
</dbReference>
<comment type="caution">
    <text evidence="4">The sequence shown here is derived from an EMBL/GenBank/DDBJ whole genome shotgun (WGS) entry which is preliminary data.</text>
</comment>
<dbReference type="SUPFAM" id="SSF56529">
    <property type="entry name" value="FAH"/>
    <property type="match status" value="1"/>
</dbReference>
<dbReference type="Proteomes" id="UP001596143">
    <property type="component" value="Unassembled WGS sequence"/>
</dbReference>